<name>A0AAW3AK61_9TRYP</name>
<protein>
    <recommendedName>
        <fullName evidence="5">Transmembrane protein</fullName>
    </recommendedName>
</protein>
<accession>A0AAW3AK61</accession>
<organism evidence="3 4">
    <name type="scientific">Leishmania utingensis</name>
    <dbReference type="NCBI Taxonomy" id="653362"/>
    <lineage>
        <taxon>Eukaryota</taxon>
        <taxon>Discoba</taxon>
        <taxon>Euglenozoa</taxon>
        <taxon>Kinetoplastea</taxon>
        <taxon>Metakinetoplastina</taxon>
        <taxon>Trypanosomatida</taxon>
        <taxon>Trypanosomatidae</taxon>
        <taxon>Leishmaniinae</taxon>
        <taxon>Leishmania</taxon>
    </lineage>
</organism>
<evidence type="ECO:0000313" key="3">
    <source>
        <dbReference type="EMBL" id="KAL0508146.1"/>
    </source>
</evidence>
<proteinExistence type="predicted"/>
<evidence type="ECO:0008006" key="5">
    <source>
        <dbReference type="Google" id="ProtNLM"/>
    </source>
</evidence>
<keyword evidence="2" id="KW-1133">Transmembrane helix</keyword>
<dbReference type="Proteomes" id="UP001482455">
    <property type="component" value="Unassembled WGS sequence"/>
</dbReference>
<sequence length="235" mass="26101">MANTLIRITHFCSLPCCTRSLSLSAPQFFCFLALPVSCHTRLTGRTSCLSFSLTHSLDYHVFYDQVHPGDRDHCGRGGLPWVCDGVRCGTTTMTAAPVPVNLSLNIVTTVLLLGVSIAVALIYALWKVLPKIRSGELSFSKIDFDWRAELLNQTPKKEKARFAAEKARRAAEMAHREEEMAANRYCGTDEREVPYGSTQPRVELGEADTLVARSHHEGRKHGENDESVAVTVPRE</sequence>
<dbReference type="AlphaFoldDB" id="A0AAW3AK61"/>
<dbReference type="EMBL" id="JBAMZL010000021">
    <property type="protein sequence ID" value="KAL0508146.1"/>
    <property type="molecule type" value="Genomic_DNA"/>
</dbReference>
<keyword evidence="2" id="KW-0472">Membrane</keyword>
<keyword evidence="2" id="KW-0812">Transmembrane</keyword>
<comment type="caution">
    <text evidence="3">The sequence shown here is derived from an EMBL/GenBank/DDBJ whole genome shotgun (WGS) entry which is preliminary data.</text>
</comment>
<keyword evidence="4" id="KW-1185">Reference proteome</keyword>
<feature type="region of interest" description="Disordered" evidence="1">
    <location>
        <begin position="213"/>
        <end position="235"/>
    </location>
</feature>
<feature type="transmembrane region" description="Helical" evidence="2">
    <location>
        <begin position="102"/>
        <end position="126"/>
    </location>
</feature>
<gene>
    <name evidence="3" type="ORF">Q4I30_003351</name>
</gene>
<evidence type="ECO:0000313" key="4">
    <source>
        <dbReference type="Proteomes" id="UP001482455"/>
    </source>
</evidence>
<evidence type="ECO:0000256" key="1">
    <source>
        <dbReference type="SAM" id="MobiDB-lite"/>
    </source>
</evidence>
<reference evidence="3 4" key="1">
    <citation type="submission" date="2024-02" db="EMBL/GenBank/DDBJ databases">
        <title>FIRST GENOME SEQUENCES OF Leishmania (Viannia) shawi, Leishmania (Viannia) lindenbergi AND Leishmania (Viannia) utingensis.</title>
        <authorList>
            <person name="Resadore F."/>
            <person name="Custodio M.G.F."/>
            <person name="Boite M.C."/>
            <person name="Cupolillo E."/>
            <person name="Ferreira G.E.M."/>
        </authorList>
    </citation>
    <scope>NUCLEOTIDE SEQUENCE [LARGE SCALE GENOMIC DNA]</scope>
    <source>
        <strain evidence="3 4">ITUB/BR/1977/M4964</strain>
    </source>
</reference>
<evidence type="ECO:0000256" key="2">
    <source>
        <dbReference type="SAM" id="Phobius"/>
    </source>
</evidence>